<dbReference type="Proteomes" id="UP000295765">
    <property type="component" value="Unassembled WGS sequence"/>
</dbReference>
<name>A0A4R2L0B9_9GAMM</name>
<gene>
    <name evidence="1" type="ORF">EV699_12165</name>
</gene>
<proteinExistence type="predicted"/>
<evidence type="ECO:0000313" key="2">
    <source>
        <dbReference type="Proteomes" id="UP000295765"/>
    </source>
</evidence>
<reference evidence="1 2" key="1">
    <citation type="submission" date="2019-03" db="EMBL/GenBank/DDBJ databases">
        <title>Genomic Encyclopedia of Type Strains, Phase IV (KMG-IV): sequencing the most valuable type-strain genomes for metagenomic binning, comparative biology and taxonomic classification.</title>
        <authorList>
            <person name="Goeker M."/>
        </authorList>
    </citation>
    <scope>NUCLEOTIDE SEQUENCE [LARGE SCALE GENOMIC DNA]</scope>
    <source>
        <strain evidence="1 2">DSM 25287</strain>
    </source>
</reference>
<dbReference type="AlphaFoldDB" id="A0A4R2L0B9"/>
<keyword evidence="2" id="KW-1185">Reference proteome</keyword>
<dbReference type="EMBL" id="SLWY01000021">
    <property type="protein sequence ID" value="TCO78952.1"/>
    <property type="molecule type" value="Genomic_DNA"/>
</dbReference>
<protein>
    <submittedName>
        <fullName evidence="1">Uncharacterized protein</fullName>
    </submittedName>
</protein>
<sequence>MKTQKDADAVILTIIPEEYEEILAAIGNTARAELGGTNNL</sequence>
<comment type="caution">
    <text evidence="1">The sequence shown here is derived from an EMBL/GenBank/DDBJ whole genome shotgun (WGS) entry which is preliminary data.</text>
</comment>
<evidence type="ECO:0000313" key="1">
    <source>
        <dbReference type="EMBL" id="TCO78952.1"/>
    </source>
</evidence>
<accession>A0A4R2L0B9</accession>
<organism evidence="1 2">
    <name type="scientific">Plasticicumulans lactativorans</name>
    <dbReference type="NCBI Taxonomy" id="1133106"/>
    <lineage>
        <taxon>Bacteria</taxon>
        <taxon>Pseudomonadati</taxon>
        <taxon>Pseudomonadota</taxon>
        <taxon>Gammaproteobacteria</taxon>
        <taxon>Candidatus Competibacteraceae</taxon>
        <taxon>Plasticicumulans</taxon>
    </lineage>
</organism>